<proteinExistence type="predicted"/>
<name>A0A6I5RTM0_9PSED</name>
<gene>
    <name evidence="1" type="ORF">G3O07_17130</name>
</gene>
<dbReference type="RefSeq" id="WP_163938173.1">
    <property type="nucleotide sequence ID" value="NZ_BMQU01000011.1"/>
</dbReference>
<comment type="caution">
    <text evidence="1">The sequence shown here is derived from an EMBL/GenBank/DDBJ whole genome shotgun (WGS) entry which is preliminary data.</text>
</comment>
<dbReference type="AlphaFoldDB" id="A0A6I5RTM0"/>
<keyword evidence="2" id="KW-1185">Reference proteome</keyword>
<dbReference type="EMBL" id="JAAHBT010000197">
    <property type="protein sequence ID" value="NES11079.1"/>
    <property type="molecule type" value="Genomic_DNA"/>
</dbReference>
<accession>A0A6I5RTM0</accession>
<protein>
    <submittedName>
        <fullName evidence="1">Uncharacterized protein</fullName>
    </submittedName>
</protein>
<organism evidence="1 2">
    <name type="scientific">Pseudomonas laurentiana</name>
    <dbReference type="NCBI Taxonomy" id="2364649"/>
    <lineage>
        <taxon>Bacteria</taxon>
        <taxon>Pseudomonadati</taxon>
        <taxon>Pseudomonadota</taxon>
        <taxon>Gammaproteobacteria</taxon>
        <taxon>Pseudomonadales</taxon>
        <taxon>Pseudomonadaceae</taxon>
        <taxon>Pseudomonas</taxon>
    </lineage>
</organism>
<evidence type="ECO:0000313" key="2">
    <source>
        <dbReference type="Proteomes" id="UP000471751"/>
    </source>
</evidence>
<sequence>MSVDILKLKALATAAKRDQYDYVALNDYGMAMPPAVTLELIAEIERHRQVNAEGGSPDNNILPVVAVEGDQLVIRITTECLLHAVTCSSQWPANEAGSPISVINGPLMVKEIIHELQREDEQGTNSMHRMLDEAALAALDNGSEAVSYDDEAHP</sequence>
<dbReference type="Proteomes" id="UP000471751">
    <property type="component" value="Unassembled WGS sequence"/>
</dbReference>
<evidence type="ECO:0000313" key="1">
    <source>
        <dbReference type="EMBL" id="NES11079.1"/>
    </source>
</evidence>
<reference evidence="1 2" key="1">
    <citation type="submission" date="2020-02" db="EMBL/GenBank/DDBJ databases">
        <title>Broccoli isolated Pseudomonas sp.</title>
        <authorList>
            <person name="Fujikawa T."/>
            <person name="Sawada H."/>
        </authorList>
    </citation>
    <scope>NUCLEOTIDE SEQUENCE [LARGE SCALE GENOMIC DNA]</scope>
    <source>
        <strain evidence="1 2">JCM 32154</strain>
    </source>
</reference>